<keyword evidence="2" id="KW-0812">Transmembrane</keyword>
<sequence>MWNLLRAELLKLRRCQILLVGLVALGLCPLVQYGSQMIIEAEYRDPDYDIQTLFANVIWGNTQIFLPISLVMTGAWLMDRESSHDTLKNIMAVPVSMPGLLGTKLLLTGMLAVLLGIYSAGVTLVTGLAAGLPGLTAEVLFHGSTQIVAAAFTTSLVCMPLILIFGQIRGAYLGGSILAFFLGYSMLFFKGGVLSSLYPFSAALVLAGFDLSGYAGMTAAPDMGLAAAGVGVMVLWTGLLLLRSHKKKEMRPRRQASARGKARRAAPL</sequence>
<name>A0ABR7NTQ1_9FIRM</name>
<feature type="transmembrane region" description="Helical" evidence="2">
    <location>
        <begin position="53"/>
        <end position="78"/>
    </location>
</feature>
<feature type="transmembrane region" description="Helical" evidence="2">
    <location>
        <begin position="113"/>
        <end position="135"/>
    </location>
</feature>
<feature type="transmembrane region" description="Helical" evidence="2">
    <location>
        <begin position="223"/>
        <end position="242"/>
    </location>
</feature>
<accession>A0ABR7NTQ1</accession>
<dbReference type="EMBL" id="JACRTJ010000018">
    <property type="protein sequence ID" value="MBC8599368.1"/>
    <property type="molecule type" value="Genomic_DNA"/>
</dbReference>
<keyword evidence="4" id="KW-1185">Reference proteome</keyword>
<feature type="transmembrane region" description="Helical" evidence="2">
    <location>
        <begin position="147"/>
        <end position="165"/>
    </location>
</feature>
<comment type="caution">
    <text evidence="3">The sequence shown here is derived from an EMBL/GenBank/DDBJ whole genome shotgun (WGS) entry which is preliminary data.</text>
</comment>
<dbReference type="RefSeq" id="WP_262427636.1">
    <property type="nucleotide sequence ID" value="NZ_JACRTJ010000018.1"/>
</dbReference>
<organism evidence="3 4">
    <name type="scientific">Enterocloster hominis</name>
    <name type="common">ex Liu et al. 2021</name>
    <dbReference type="NCBI Taxonomy" id="2763663"/>
    <lineage>
        <taxon>Bacteria</taxon>
        <taxon>Bacillati</taxon>
        <taxon>Bacillota</taxon>
        <taxon>Clostridia</taxon>
        <taxon>Lachnospirales</taxon>
        <taxon>Lachnospiraceae</taxon>
        <taxon>Enterocloster</taxon>
    </lineage>
</organism>
<evidence type="ECO:0000313" key="3">
    <source>
        <dbReference type="EMBL" id="MBC8599368.1"/>
    </source>
</evidence>
<feature type="transmembrane region" description="Helical" evidence="2">
    <location>
        <begin position="171"/>
        <end position="189"/>
    </location>
</feature>
<evidence type="ECO:0000313" key="4">
    <source>
        <dbReference type="Proteomes" id="UP000647491"/>
    </source>
</evidence>
<reference evidence="3 4" key="1">
    <citation type="submission" date="2020-08" db="EMBL/GenBank/DDBJ databases">
        <title>Genome public.</title>
        <authorList>
            <person name="Liu C."/>
            <person name="Sun Q."/>
        </authorList>
    </citation>
    <scope>NUCLEOTIDE SEQUENCE [LARGE SCALE GENOMIC DNA]</scope>
    <source>
        <strain evidence="3 4">BX10</strain>
    </source>
</reference>
<evidence type="ECO:0000256" key="1">
    <source>
        <dbReference type="SAM" id="MobiDB-lite"/>
    </source>
</evidence>
<dbReference type="Pfam" id="PF12730">
    <property type="entry name" value="ABC2_membrane_4"/>
    <property type="match status" value="1"/>
</dbReference>
<keyword evidence="2" id="KW-0472">Membrane</keyword>
<proteinExistence type="predicted"/>
<dbReference type="Proteomes" id="UP000647491">
    <property type="component" value="Unassembled WGS sequence"/>
</dbReference>
<gene>
    <name evidence="3" type="ORF">H8708_09035</name>
</gene>
<feature type="transmembrane region" description="Helical" evidence="2">
    <location>
        <begin position="12"/>
        <end position="33"/>
    </location>
</feature>
<keyword evidence="2" id="KW-1133">Transmembrane helix</keyword>
<feature type="region of interest" description="Disordered" evidence="1">
    <location>
        <begin position="247"/>
        <end position="268"/>
    </location>
</feature>
<evidence type="ECO:0000256" key="2">
    <source>
        <dbReference type="SAM" id="Phobius"/>
    </source>
</evidence>
<protein>
    <submittedName>
        <fullName evidence="3">ABC transporter permease</fullName>
    </submittedName>
</protein>